<gene>
    <name evidence="3" type="ORF">CLCY_3c01620</name>
</gene>
<evidence type="ECO:0000313" key="4">
    <source>
        <dbReference type="Proteomes" id="UP000036756"/>
    </source>
</evidence>
<organism evidence="3 4">
    <name type="scientific">Clostridium cylindrosporum DSM 605</name>
    <dbReference type="NCBI Taxonomy" id="1121307"/>
    <lineage>
        <taxon>Bacteria</taxon>
        <taxon>Bacillati</taxon>
        <taxon>Bacillota</taxon>
        <taxon>Clostridia</taxon>
        <taxon>Eubacteriales</taxon>
        <taxon>Clostridiaceae</taxon>
        <taxon>Clostridium</taxon>
    </lineage>
</organism>
<dbReference type="Pfam" id="PF20016">
    <property type="entry name" value="ThsA_Macro"/>
    <property type="match status" value="1"/>
</dbReference>
<keyword evidence="4" id="KW-1185">Reference proteome</keyword>
<keyword evidence="1" id="KW-1133">Transmembrane helix</keyword>
<evidence type="ECO:0000259" key="2">
    <source>
        <dbReference type="Pfam" id="PF20016"/>
    </source>
</evidence>
<feature type="transmembrane region" description="Helical" evidence="1">
    <location>
        <begin position="37"/>
        <end position="60"/>
    </location>
</feature>
<comment type="caution">
    <text evidence="3">The sequence shown here is derived from an EMBL/GenBank/DDBJ whole genome shotgun (WGS) entry which is preliminary data.</text>
</comment>
<dbReference type="RefSeq" id="WP_048570538.1">
    <property type="nucleotide sequence ID" value="NZ_LFVU01000026.1"/>
</dbReference>
<name>A0A0J8G2C8_CLOCY</name>
<dbReference type="InterPro" id="IPR045535">
    <property type="entry name" value="ThsA_Macro"/>
</dbReference>
<evidence type="ECO:0000313" key="3">
    <source>
        <dbReference type="EMBL" id="KMT21891.1"/>
    </source>
</evidence>
<dbReference type="PATRIC" id="fig|1121307.3.peg.1515"/>
<evidence type="ECO:0000256" key="1">
    <source>
        <dbReference type="SAM" id="Phobius"/>
    </source>
</evidence>
<dbReference type="EMBL" id="LFVU01000026">
    <property type="protein sequence ID" value="KMT21891.1"/>
    <property type="molecule type" value="Genomic_DNA"/>
</dbReference>
<accession>A0A0J8G2C8</accession>
<proteinExistence type="predicted"/>
<reference evidence="3 4" key="1">
    <citation type="submission" date="2015-06" db="EMBL/GenBank/DDBJ databases">
        <title>Draft genome sequence of the purine-degrading Clostridium cylindrosporum HC-1 (DSM 605).</title>
        <authorList>
            <person name="Poehlein A."/>
            <person name="Schiel-Bengelsdorf B."/>
            <person name="Bengelsdorf F."/>
            <person name="Daniel R."/>
            <person name="Duerre P."/>
        </authorList>
    </citation>
    <scope>NUCLEOTIDE SEQUENCE [LARGE SCALE GENOMIC DNA]</scope>
    <source>
        <strain evidence="3 4">DSM 605</strain>
    </source>
</reference>
<keyword evidence="1" id="KW-0812">Transmembrane</keyword>
<feature type="domain" description="Thoeris protein ThsA Macro" evidence="2">
    <location>
        <begin position="74"/>
        <end position="236"/>
    </location>
</feature>
<dbReference type="AlphaFoldDB" id="A0A0J8G2C8"/>
<keyword evidence="1" id="KW-0472">Membrane</keyword>
<feature type="transmembrane region" description="Helical" evidence="1">
    <location>
        <begin position="12"/>
        <end position="31"/>
    </location>
</feature>
<sequence length="259" mass="29562">MMSYIKYACSQYFTWLGYIATIIGLVAVVPFDEKYNYIALLIVIAFFALAFIIPFIIAMVRRNFKLITVGKSDISFEFGDLFEEKCFVITTNRHYDVNPTGEWIAPDSLLGIYVNRYFLNDTERLESLISAELGSSVAPHEYGKTIKIQHDDKKVYLLVFTDRKKTKQPKDFYEKSLQGLFETIVNENHGETIAVPLIGDNNNLSDSGFDSSAMTFKCLMAMINSFDTRHQRSGIKLKIVALPKKRAELIKVVHSYSKS</sequence>
<dbReference type="Proteomes" id="UP000036756">
    <property type="component" value="Unassembled WGS sequence"/>
</dbReference>
<protein>
    <recommendedName>
        <fullName evidence="2">Thoeris protein ThsA Macro domain-containing protein</fullName>
    </recommendedName>
</protein>